<keyword evidence="3" id="KW-1003">Cell membrane</keyword>
<dbReference type="GO" id="GO:0007030">
    <property type="term" value="P:Golgi organization"/>
    <property type="evidence" value="ECO:0007669"/>
    <property type="project" value="TreeGrafter"/>
</dbReference>
<evidence type="ECO:0000256" key="4">
    <source>
        <dbReference type="ARBA" id="ARBA00022679"/>
    </source>
</evidence>
<dbReference type="Pfam" id="PF00454">
    <property type="entry name" value="PI3_PI4_kinase"/>
    <property type="match status" value="1"/>
</dbReference>
<sequence>MSAGETVPILVSTNLDDRVLVHSVLNQSLTSDSSAEDISLVPDIIFEPTLDSPGINRESQPLLGGIEVSYNQFPDDPWFSDLVWQAEVAIDNGIFPERISQGSSGSYFVKNPTGKVVGVFKPKDEEPYGRLNPKWTKWMHKLCCPCCFGRSCLIPNQGYLSEAAAYVVDAKLSLGWYPKQE</sequence>
<accession>A0AAN7PZ05</accession>
<evidence type="ECO:0000256" key="6">
    <source>
        <dbReference type="ARBA" id="ARBA00022777"/>
    </source>
</evidence>
<comment type="catalytic activity">
    <reaction evidence="9">
        <text>a 1,2-diacyl-sn-glycero-3-phospho-(1D-myo-inositol) + ATP = a 1,2-diacyl-sn-glycero-3-phospho-(1D-myo-inositol 4-phosphate) + ADP + H(+)</text>
        <dbReference type="Rhea" id="RHEA:19877"/>
        <dbReference type="ChEBI" id="CHEBI:15378"/>
        <dbReference type="ChEBI" id="CHEBI:30616"/>
        <dbReference type="ChEBI" id="CHEBI:57880"/>
        <dbReference type="ChEBI" id="CHEBI:58178"/>
        <dbReference type="ChEBI" id="CHEBI:456216"/>
        <dbReference type="EC" id="2.7.1.67"/>
    </reaction>
</comment>
<dbReference type="InterPro" id="IPR000403">
    <property type="entry name" value="PI3/4_kinase_cat_dom"/>
</dbReference>
<evidence type="ECO:0000256" key="2">
    <source>
        <dbReference type="ARBA" id="ARBA00008941"/>
    </source>
</evidence>
<evidence type="ECO:0000256" key="9">
    <source>
        <dbReference type="RuleBase" id="RU367084"/>
    </source>
</evidence>
<evidence type="ECO:0000256" key="3">
    <source>
        <dbReference type="ARBA" id="ARBA00022475"/>
    </source>
</evidence>
<keyword evidence="7 9" id="KW-0067">ATP-binding</keyword>
<keyword evidence="6 9" id="KW-0418">Kinase</keyword>
<evidence type="ECO:0000256" key="1">
    <source>
        <dbReference type="ARBA" id="ARBA00004236"/>
    </source>
</evidence>
<keyword evidence="8 9" id="KW-0472">Membrane</keyword>
<dbReference type="GO" id="GO:0005524">
    <property type="term" value="F:ATP binding"/>
    <property type="evidence" value="ECO:0007669"/>
    <property type="project" value="UniProtKB-UniRule"/>
</dbReference>
<keyword evidence="5 9" id="KW-0547">Nucleotide-binding</keyword>
<dbReference type="PANTHER" id="PTHR12865:SF1">
    <property type="entry name" value="PHOSPHATIDYLINOSITOL 4-KINASE TYPE 2"/>
    <property type="match status" value="1"/>
</dbReference>
<dbReference type="AlphaFoldDB" id="A0AAN7PZ05"/>
<dbReference type="GO" id="GO:0005802">
    <property type="term" value="C:trans-Golgi network"/>
    <property type="evidence" value="ECO:0007669"/>
    <property type="project" value="TreeGrafter"/>
</dbReference>
<dbReference type="PROSITE" id="PS50290">
    <property type="entry name" value="PI3_4_KINASE_3"/>
    <property type="match status" value="1"/>
</dbReference>
<dbReference type="GO" id="GO:0005765">
    <property type="term" value="C:lysosomal membrane"/>
    <property type="evidence" value="ECO:0007669"/>
    <property type="project" value="TreeGrafter"/>
</dbReference>
<dbReference type="GO" id="GO:0007032">
    <property type="term" value="P:endosome organization"/>
    <property type="evidence" value="ECO:0007669"/>
    <property type="project" value="TreeGrafter"/>
</dbReference>
<dbReference type="GO" id="GO:0005768">
    <property type="term" value="C:endosome"/>
    <property type="evidence" value="ECO:0007669"/>
    <property type="project" value="TreeGrafter"/>
</dbReference>
<reference evidence="12" key="1">
    <citation type="submission" date="2023-01" db="EMBL/GenBank/DDBJ databases">
        <title>Key to firefly adult light organ development and bioluminescence: homeobox transcription factors regulate luciferase expression and transportation to peroxisome.</title>
        <authorList>
            <person name="Fu X."/>
        </authorList>
    </citation>
    <scope>NUCLEOTIDE SEQUENCE [LARGE SCALE GENOMIC DNA]</scope>
</reference>
<organism evidence="11 12">
    <name type="scientific">Aquatica leii</name>
    <dbReference type="NCBI Taxonomy" id="1421715"/>
    <lineage>
        <taxon>Eukaryota</taxon>
        <taxon>Metazoa</taxon>
        <taxon>Ecdysozoa</taxon>
        <taxon>Arthropoda</taxon>
        <taxon>Hexapoda</taxon>
        <taxon>Insecta</taxon>
        <taxon>Pterygota</taxon>
        <taxon>Neoptera</taxon>
        <taxon>Endopterygota</taxon>
        <taxon>Coleoptera</taxon>
        <taxon>Polyphaga</taxon>
        <taxon>Elateriformia</taxon>
        <taxon>Elateroidea</taxon>
        <taxon>Lampyridae</taxon>
        <taxon>Luciolinae</taxon>
        <taxon>Aquatica</taxon>
    </lineage>
</organism>
<keyword evidence="4 9" id="KW-0808">Transferase</keyword>
<name>A0AAN7PZ05_9COLE</name>
<dbReference type="InterPro" id="IPR039756">
    <property type="entry name" value="Lsb6/PI4K2"/>
</dbReference>
<dbReference type="Proteomes" id="UP001353858">
    <property type="component" value="Unassembled WGS sequence"/>
</dbReference>
<gene>
    <name evidence="11" type="ORF">RN001_008248</name>
</gene>
<dbReference type="GO" id="GO:0005886">
    <property type="term" value="C:plasma membrane"/>
    <property type="evidence" value="ECO:0007669"/>
    <property type="project" value="UniProtKB-SubCell"/>
</dbReference>
<comment type="caution">
    <text evidence="11">The sequence shown here is derived from an EMBL/GenBank/DDBJ whole genome shotgun (WGS) entry which is preliminary data.</text>
</comment>
<dbReference type="GO" id="GO:0046854">
    <property type="term" value="P:phosphatidylinositol phosphate biosynthetic process"/>
    <property type="evidence" value="ECO:0007669"/>
    <property type="project" value="UniProtKB-UniRule"/>
</dbReference>
<keyword evidence="12" id="KW-1185">Reference proteome</keyword>
<protein>
    <recommendedName>
        <fullName evidence="9">Phosphatidylinositol 4-kinase type 2</fullName>
        <ecNumber evidence="9">2.7.1.67</ecNumber>
    </recommendedName>
</protein>
<dbReference type="GO" id="GO:0004430">
    <property type="term" value="F:1-phosphatidylinositol 4-kinase activity"/>
    <property type="evidence" value="ECO:0007669"/>
    <property type="project" value="UniProtKB-UniRule"/>
</dbReference>
<dbReference type="EC" id="2.7.1.67" evidence="9"/>
<dbReference type="PANTHER" id="PTHR12865">
    <property type="entry name" value="PHOSPHATIDYLINOSITOL 4-KINASE TYPE-II"/>
    <property type="match status" value="1"/>
</dbReference>
<feature type="domain" description="PI3K/PI4K catalytic" evidence="10">
    <location>
        <begin position="93"/>
        <end position="181"/>
    </location>
</feature>
<evidence type="ECO:0000313" key="12">
    <source>
        <dbReference type="Proteomes" id="UP001353858"/>
    </source>
</evidence>
<evidence type="ECO:0000256" key="7">
    <source>
        <dbReference type="ARBA" id="ARBA00022840"/>
    </source>
</evidence>
<comment type="similarity">
    <text evidence="2 9">Belongs to the PI3/PI4-kinase family. Type II PI4K subfamily.</text>
</comment>
<proteinExistence type="inferred from homology"/>
<evidence type="ECO:0000259" key="10">
    <source>
        <dbReference type="PROSITE" id="PS50290"/>
    </source>
</evidence>
<evidence type="ECO:0000313" key="11">
    <source>
        <dbReference type="EMBL" id="KAK4880102.1"/>
    </source>
</evidence>
<dbReference type="EMBL" id="JARPUR010000003">
    <property type="protein sequence ID" value="KAK4880102.1"/>
    <property type="molecule type" value="Genomic_DNA"/>
</dbReference>
<comment type="subcellular location">
    <subcellularLocation>
        <location evidence="1">Cell membrane</location>
    </subcellularLocation>
    <subcellularLocation>
        <location evidence="9">Membrane</location>
        <topology evidence="9">Peripheral membrane protein</topology>
    </subcellularLocation>
</comment>
<evidence type="ECO:0000256" key="5">
    <source>
        <dbReference type="ARBA" id="ARBA00022741"/>
    </source>
</evidence>
<evidence type="ECO:0000256" key="8">
    <source>
        <dbReference type="ARBA" id="ARBA00023136"/>
    </source>
</evidence>